<dbReference type="Proteomes" id="UP000465609">
    <property type="component" value="Plasmid pJCM15296"/>
</dbReference>
<protein>
    <submittedName>
        <fullName evidence="2">Uncharacterized protein</fullName>
    </submittedName>
</protein>
<geneLocation type="plasmid" evidence="2 3">
    <name>pJCM15296</name>
</geneLocation>
<evidence type="ECO:0000256" key="1">
    <source>
        <dbReference type="SAM" id="Phobius"/>
    </source>
</evidence>
<evidence type="ECO:0000313" key="2">
    <source>
        <dbReference type="EMBL" id="BBX88332.1"/>
    </source>
</evidence>
<gene>
    <name evidence="2" type="ORF">MAUB_65330</name>
</gene>
<proteinExistence type="predicted"/>
<name>A0ABM7INE3_9MYCO</name>
<keyword evidence="1" id="KW-0472">Membrane</keyword>
<dbReference type="EMBL" id="AP022578">
    <property type="protein sequence ID" value="BBX88332.1"/>
    <property type="molecule type" value="Genomic_DNA"/>
</dbReference>
<organism evidence="2 3">
    <name type="scientific">Mycolicibacterium aubagnense</name>
    <dbReference type="NCBI Taxonomy" id="319707"/>
    <lineage>
        <taxon>Bacteria</taxon>
        <taxon>Bacillati</taxon>
        <taxon>Actinomycetota</taxon>
        <taxon>Actinomycetes</taxon>
        <taxon>Mycobacteriales</taxon>
        <taxon>Mycobacteriaceae</taxon>
        <taxon>Mycolicibacterium</taxon>
    </lineage>
</organism>
<sequence length="137" mass="14310">MDFFTWFSHNVYLVILAIGAVPALLAGFLAARRGRFWRTIASSVVAYAGFVFLSILAVYALGVRDVGASSDSGHSASAGCSTDSTPSGGLAVPQARARWICVRDVGGQLLHIDLGRTYVITAVSIAPITPTAAAQPN</sequence>
<reference evidence="2 3" key="1">
    <citation type="journal article" date="2019" name="Emerg. Microbes Infect.">
        <title>Comprehensive subspecies identification of 175 nontuberculous mycobacteria species based on 7547 genomic profiles.</title>
        <authorList>
            <person name="Matsumoto Y."/>
            <person name="Kinjo T."/>
            <person name="Motooka D."/>
            <person name="Nabeya D."/>
            <person name="Jung N."/>
            <person name="Uechi K."/>
            <person name="Horii T."/>
            <person name="Iida T."/>
            <person name="Fujita J."/>
            <person name="Nakamura S."/>
        </authorList>
    </citation>
    <scope>NUCLEOTIDE SEQUENCE [LARGE SCALE GENOMIC DNA]</scope>
    <source>
        <strain evidence="2 3">JCM 15296</strain>
        <plasmid evidence="2">pJCM15296</plasmid>
    </source>
</reference>
<keyword evidence="3" id="KW-1185">Reference proteome</keyword>
<keyword evidence="1" id="KW-1133">Transmembrane helix</keyword>
<feature type="transmembrane region" description="Helical" evidence="1">
    <location>
        <begin position="12"/>
        <end position="31"/>
    </location>
</feature>
<keyword evidence="2" id="KW-0614">Plasmid</keyword>
<keyword evidence="1" id="KW-0812">Transmembrane</keyword>
<accession>A0ABM7INE3</accession>
<evidence type="ECO:0000313" key="3">
    <source>
        <dbReference type="Proteomes" id="UP000465609"/>
    </source>
</evidence>
<feature type="transmembrane region" description="Helical" evidence="1">
    <location>
        <begin position="43"/>
        <end position="62"/>
    </location>
</feature>